<dbReference type="GO" id="GO:0043332">
    <property type="term" value="C:mating projection tip"/>
    <property type="evidence" value="ECO:0007669"/>
    <property type="project" value="TreeGrafter"/>
</dbReference>
<evidence type="ECO:0000313" key="2">
    <source>
        <dbReference type="EMBL" id="GMM33328.1"/>
    </source>
</evidence>
<feature type="compositionally biased region" description="Basic and acidic residues" evidence="1">
    <location>
        <begin position="801"/>
        <end position="820"/>
    </location>
</feature>
<proteinExistence type="predicted"/>
<evidence type="ECO:0000256" key="1">
    <source>
        <dbReference type="SAM" id="MobiDB-lite"/>
    </source>
</evidence>
<feature type="compositionally biased region" description="Low complexity" evidence="1">
    <location>
        <begin position="571"/>
        <end position="583"/>
    </location>
</feature>
<feature type="compositionally biased region" description="Low complexity" evidence="1">
    <location>
        <begin position="980"/>
        <end position="998"/>
    </location>
</feature>
<feature type="compositionally biased region" description="Basic and acidic residues" evidence="1">
    <location>
        <begin position="1132"/>
        <end position="1151"/>
    </location>
</feature>
<evidence type="ECO:0008006" key="4">
    <source>
        <dbReference type="Google" id="ProtNLM"/>
    </source>
</evidence>
<protein>
    <recommendedName>
        <fullName evidence="4">Karyogamy protein</fullName>
    </recommendedName>
</protein>
<dbReference type="EMBL" id="BTFZ01000001">
    <property type="protein sequence ID" value="GMM33328.1"/>
    <property type="molecule type" value="Genomic_DNA"/>
</dbReference>
<feature type="compositionally biased region" description="Polar residues" evidence="1">
    <location>
        <begin position="627"/>
        <end position="637"/>
    </location>
</feature>
<organism evidence="2 3">
    <name type="scientific">Saccharomycopsis crataegensis</name>
    <dbReference type="NCBI Taxonomy" id="43959"/>
    <lineage>
        <taxon>Eukaryota</taxon>
        <taxon>Fungi</taxon>
        <taxon>Dikarya</taxon>
        <taxon>Ascomycota</taxon>
        <taxon>Saccharomycotina</taxon>
        <taxon>Saccharomycetes</taxon>
        <taxon>Saccharomycopsidaceae</taxon>
        <taxon>Saccharomycopsis</taxon>
    </lineage>
</organism>
<dbReference type="GO" id="GO:0031578">
    <property type="term" value="P:mitotic spindle orientation checkpoint signaling"/>
    <property type="evidence" value="ECO:0007669"/>
    <property type="project" value="TreeGrafter"/>
</dbReference>
<keyword evidence="3" id="KW-1185">Reference proteome</keyword>
<dbReference type="Pfam" id="PF08580">
    <property type="entry name" value="KAR9"/>
    <property type="match status" value="1"/>
</dbReference>
<dbReference type="RefSeq" id="XP_064850328.1">
    <property type="nucleotide sequence ID" value="XM_064994256.1"/>
</dbReference>
<dbReference type="GO" id="GO:0030473">
    <property type="term" value="P:nuclear migration along microtubule"/>
    <property type="evidence" value="ECO:0007669"/>
    <property type="project" value="TreeGrafter"/>
</dbReference>
<dbReference type="InterPro" id="IPR013889">
    <property type="entry name" value="Karyogamy_KAR9"/>
</dbReference>
<comment type="caution">
    <text evidence="2">The sequence shown here is derived from an EMBL/GenBank/DDBJ whole genome shotgun (WGS) entry which is preliminary data.</text>
</comment>
<dbReference type="GO" id="GO:0005938">
    <property type="term" value="C:cell cortex"/>
    <property type="evidence" value="ECO:0007669"/>
    <property type="project" value="TreeGrafter"/>
</dbReference>
<dbReference type="Proteomes" id="UP001360560">
    <property type="component" value="Unassembled WGS sequence"/>
</dbReference>
<feature type="compositionally biased region" description="Low complexity" evidence="1">
    <location>
        <begin position="614"/>
        <end position="626"/>
    </location>
</feature>
<reference evidence="2 3" key="1">
    <citation type="journal article" date="2023" name="Elife">
        <title>Identification of key yeast species and microbe-microbe interactions impacting larval growth of Drosophila in the wild.</title>
        <authorList>
            <person name="Mure A."/>
            <person name="Sugiura Y."/>
            <person name="Maeda R."/>
            <person name="Honda K."/>
            <person name="Sakurai N."/>
            <person name="Takahashi Y."/>
            <person name="Watada M."/>
            <person name="Katoh T."/>
            <person name="Gotoh A."/>
            <person name="Gotoh Y."/>
            <person name="Taniguchi I."/>
            <person name="Nakamura K."/>
            <person name="Hayashi T."/>
            <person name="Katayama T."/>
            <person name="Uemura T."/>
            <person name="Hattori Y."/>
        </authorList>
    </citation>
    <scope>NUCLEOTIDE SEQUENCE [LARGE SCALE GENOMIC DNA]</scope>
    <source>
        <strain evidence="2 3">SC-9</strain>
    </source>
</reference>
<feature type="region of interest" description="Disordered" evidence="1">
    <location>
        <begin position="976"/>
        <end position="1036"/>
    </location>
</feature>
<feature type="region of interest" description="Disordered" evidence="1">
    <location>
        <begin position="1111"/>
        <end position="1222"/>
    </location>
</feature>
<dbReference type="AlphaFoldDB" id="A0AAV5QGM3"/>
<feature type="compositionally biased region" description="Basic and acidic residues" evidence="1">
    <location>
        <begin position="760"/>
        <end position="770"/>
    </location>
</feature>
<dbReference type="GO" id="GO:0005816">
    <property type="term" value="C:spindle pole body"/>
    <property type="evidence" value="ECO:0007669"/>
    <property type="project" value="TreeGrafter"/>
</dbReference>
<gene>
    <name evidence="2" type="ORF">DASC09_006530</name>
</gene>
<feature type="compositionally biased region" description="Polar residues" evidence="1">
    <location>
        <begin position="999"/>
        <end position="1021"/>
    </location>
</feature>
<dbReference type="PANTHER" id="PTHR37271">
    <property type="entry name" value="KARYOGAMY PROTEIN KAR9"/>
    <property type="match status" value="1"/>
</dbReference>
<feature type="compositionally biased region" description="Low complexity" evidence="1">
    <location>
        <begin position="728"/>
        <end position="741"/>
    </location>
</feature>
<evidence type="ECO:0000313" key="3">
    <source>
        <dbReference type="Proteomes" id="UP001360560"/>
    </source>
</evidence>
<name>A0AAV5QGM3_9ASCO</name>
<dbReference type="GO" id="GO:0051293">
    <property type="term" value="P:establishment of spindle localization"/>
    <property type="evidence" value="ECO:0007669"/>
    <property type="project" value="TreeGrafter"/>
</dbReference>
<feature type="region of interest" description="Disordered" evidence="1">
    <location>
        <begin position="794"/>
        <end position="829"/>
    </location>
</feature>
<accession>A0AAV5QGM3</accession>
<dbReference type="GeneID" id="90071307"/>
<feature type="compositionally biased region" description="Low complexity" evidence="1">
    <location>
        <begin position="1160"/>
        <end position="1173"/>
    </location>
</feature>
<dbReference type="PANTHER" id="PTHR37271:SF1">
    <property type="entry name" value="KARYOGAMY PROTEIN KAR9"/>
    <property type="match status" value="1"/>
</dbReference>
<sequence>MHQYQAYQASDQDSVNHMADKVSVFTGGSSHRNEYYDINSHHIFDQVSGIGTIDSQRYGSGGGQIYSGGGAGDEVYIQDFHLDSLLLSDILKTCPSFSFFDELINIKSIEQAHTLLHYDLIKINNSILDISSYLNELILLLENLDTIANNNSPLNKYYDNIEWIFEGKTEISQISKNVDGIDSIISQLLHIIESKIDETTNDDEFFDEINNSVSSSFDEYGVEQAPGGHNCEKKKQEYLHLLGNFDEISDLSLRVKQYLIGYKKRLDIAIQYHELYYQILDSVNDEIENCLKDSFRTHEVKFSLQVKEINQYDMFQLGEKINKIVDNLHEIASKRKSAGMRSSSIVDLANPGMMQSFSETNARYPIFDDSERELYAHLSKLKASIDPIKASIDYIKPQIQNYSQQEEIEEFYPSSIENLNIKFDSIEEKFVFLINDLDDLKFELVEKKWMETFEYFTFVTDKHLSETIKDLQTLGILSDENFGNIDKHAIVPIELENDLKELNRDITIIQKAFDHSLIENESLKNSFKELVLSRWNNRIYHKLPKEFLSEWFGVEESRNKRPQSLMNLVGNTNNHSINHNNNNNHHHHHHSSSSSVHDHSQPRVLRLRSKRNTVSGPSVPSSSIIPQNHNRTSSGVSQDKFVKKDFAINRRMSIGTVVSPNSETEFQARSFSLSRSNTMNQLSSSIASPYLLNNQEAVVSPISVTNPISPLFNNIDAINDNKHDQGHNNNNDNNDNDNNNNETRTFGLGFNSLANNLSGHHAESTPETGKRHLQRRSITGSLLIGKMNLQPVLVEGTPTSPEKKQQKQGFHQESKQDSKTSHHHQSMVSPRMMKSNQFNGITPRMGLLGVNRDFKVLSTVESVADEDSRYFDDSIDESFDSPLTQKTQRIGKNGKVVLTSDDTSPIMHRGSYGDVKIQSEISMESNLSAIENGRLEALRRLGNGQHSGANQLDHNILDQLDSLTLDDLQQTLKSTEEIKSPISEASSSASNNHSGNRSTFTFDQRTSTIRNSLHSPRSSISRLPVAKVNNGSSGVSSKAYRRFNISSPNSSSFENDSSANDISINEDQPQQQFGKILSRNGSITSATSSTKKSSLVPIPASQVSRIRSPESLNFDVQHHPEPVGADSSLDEESMKTMERIKKLKKGSDKRSSWIPQPKTSVMSRSSSSKTISSYNEGLMSPSDPSSSGNVAAAPTTRRSLTGKSKKRNSSGRAKIIARKEFV</sequence>
<feature type="region of interest" description="Disordered" evidence="1">
    <location>
        <begin position="716"/>
        <end position="774"/>
    </location>
</feature>
<feature type="region of interest" description="Disordered" evidence="1">
    <location>
        <begin position="565"/>
        <end position="638"/>
    </location>
</feature>